<evidence type="ECO:0000313" key="8">
    <source>
        <dbReference type="Proteomes" id="UP000288716"/>
    </source>
</evidence>
<evidence type="ECO:0000256" key="3">
    <source>
        <dbReference type="ARBA" id="ARBA00022801"/>
    </source>
</evidence>
<dbReference type="Pfam" id="PF23594">
    <property type="entry name" value="RPN11_C"/>
    <property type="match status" value="1"/>
</dbReference>
<dbReference type="VEuPathDB" id="VectorBase:LDEU009648"/>
<dbReference type="GO" id="GO:0008237">
    <property type="term" value="F:metallopeptidase activity"/>
    <property type="evidence" value="ECO:0007669"/>
    <property type="project" value="UniProtKB-KW"/>
</dbReference>
<evidence type="ECO:0000259" key="6">
    <source>
        <dbReference type="Pfam" id="PF23594"/>
    </source>
</evidence>
<dbReference type="EMBL" id="NCKV01008939">
    <property type="protein sequence ID" value="RWS22393.1"/>
    <property type="molecule type" value="Genomic_DNA"/>
</dbReference>
<keyword evidence="2" id="KW-0479">Metal-binding</keyword>
<dbReference type="AlphaFoldDB" id="A0A443S4G3"/>
<evidence type="ECO:0000313" key="7">
    <source>
        <dbReference type="EMBL" id="RWS22393.1"/>
    </source>
</evidence>
<evidence type="ECO:0000256" key="5">
    <source>
        <dbReference type="ARBA" id="ARBA00023049"/>
    </source>
</evidence>
<evidence type="ECO:0000256" key="4">
    <source>
        <dbReference type="ARBA" id="ARBA00022833"/>
    </source>
</evidence>
<protein>
    <recommendedName>
        <fullName evidence="6">26S proteasome regulatory subunit RPN11 C-terminal domain-containing protein</fullName>
    </recommendedName>
</protein>
<keyword evidence="1" id="KW-0645">Protease</keyword>
<evidence type="ECO:0000256" key="2">
    <source>
        <dbReference type="ARBA" id="ARBA00022723"/>
    </source>
</evidence>
<keyword evidence="8" id="KW-1185">Reference proteome</keyword>
<sequence length="101" mass="11766">MSWNKICCKVYTKKSWADNLKIQDYKQQCASNSKTLQEMFKLAKAYNKAVEDENHLTKEQLVLKYVGKQDPKRHLQEKVDILTTTNIVECLNAMISNVAFH</sequence>
<dbReference type="OrthoDB" id="605656at2759"/>
<dbReference type="InterPro" id="IPR056263">
    <property type="entry name" value="RPN11_C"/>
</dbReference>
<comment type="caution">
    <text evidence="7">The sequence shown here is derived from an EMBL/GenBank/DDBJ whole genome shotgun (WGS) entry which is preliminary data.</text>
</comment>
<dbReference type="Proteomes" id="UP000288716">
    <property type="component" value="Unassembled WGS sequence"/>
</dbReference>
<evidence type="ECO:0000256" key="1">
    <source>
        <dbReference type="ARBA" id="ARBA00022670"/>
    </source>
</evidence>
<organism evidence="7 8">
    <name type="scientific">Leptotrombidium deliense</name>
    <dbReference type="NCBI Taxonomy" id="299467"/>
    <lineage>
        <taxon>Eukaryota</taxon>
        <taxon>Metazoa</taxon>
        <taxon>Ecdysozoa</taxon>
        <taxon>Arthropoda</taxon>
        <taxon>Chelicerata</taxon>
        <taxon>Arachnida</taxon>
        <taxon>Acari</taxon>
        <taxon>Acariformes</taxon>
        <taxon>Trombidiformes</taxon>
        <taxon>Prostigmata</taxon>
        <taxon>Anystina</taxon>
        <taxon>Parasitengona</taxon>
        <taxon>Trombiculoidea</taxon>
        <taxon>Trombiculidae</taxon>
        <taxon>Leptotrombidium</taxon>
    </lineage>
</organism>
<name>A0A443S4G3_9ACAR</name>
<gene>
    <name evidence="7" type="ORF">B4U80_02466</name>
</gene>
<dbReference type="STRING" id="299467.A0A443S4G3"/>
<dbReference type="GO" id="GO:0006508">
    <property type="term" value="P:proteolysis"/>
    <property type="evidence" value="ECO:0007669"/>
    <property type="project" value="UniProtKB-KW"/>
</dbReference>
<accession>A0A443S4G3</accession>
<feature type="domain" description="26S proteasome regulatory subunit RPN11 C-terminal" evidence="6">
    <location>
        <begin position="20"/>
        <end position="98"/>
    </location>
</feature>
<keyword evidence="5" id="KW-0482">Metalloprotease</keyword>
<proteinExistence type="predicted"/>
<keyword evidence="3" id="KW-0378">Hydrolase</keyword>
<reference evidence="7 8" key="1">
    <citation type="journal article" date="2018" name="Gigascience">
        <title>Genomes of trombidid mites reveal novel predicted allergens and laterally-transferred genes associated with secondary metabolism.</title>
        <authorList>
            <person name="Dong X."/>
            <person name="Chaisiri K."/>
            <person name="Xia D."/>
            <person name="Armstrong S.D."/>
            <person name="Fang Y."/>
            <person name="Donnelly M.J."/>
            <person name="Kadowaki T."/>
            <person name="McGarry J.W."/>
            <person name="Darby A.C."/>
            <person name="Makepeace B.L."/>
        </authorList>
    </citation>
    <scope>NUCLEOTIDE SEQUENCE [LARGE SCALE GENOMIC DNA]</scope>
    <source>
        <strain evidence="7">UoL-UT</strain>
    </source>
</reference>
<keyword evidence="4" id="KW-0862">Zinc</keyword>
<dbReference type="GO" id="GO:0046872">
    <property type="term" value="F:metal ion binding"/>
    <property type="evidence" value="ECO:0007669"/>
    <property type="project" value="UniProtKB-KW"/>
</dbReference>